<evidence type="ECO:0000313" key="1">
    <source>
        <dbReference type="EMBL" id="QHU02053.1"/>
    </source>
</evidence>
<dbReference type="EMBL" id="MN740352">
    <property type="protein sequence ID" value="QHU02053.1"/>
    <property type="molecule type" value="Genomic_DNA"/>
</dbReference>
<proteinExistence type="predicted"/>
<sequence length="111" mass="12943">MKCLNEKKINKCEEFCDTSTGQCYKSTSKGAPWGFDKKNTHNDLIYNEEYRLFGKKHDVDIHINEINSALLNASLVKKNVFKLDVQNDISIDRFVSKDLHKLYIFLNNLKL</sequence>
<dbReference type="AlphaFoldDB" id="A0A6C0J9T7"/>
<accession>A0A6C0J9T7</accession>
<protein>
    <submittedName>
        <fullName evidence="1">Uncharacterized protein</fullName>
    </submittedName>
</protein>
<name>A0A6C0J9T7_9ZZZZ</name>
<reference evidence="1" key="1">
    <citation type="journal article" date="2020" name="Nature">
        <title>Giant virus diversity and host interactions through global metagenomics.</title>
        <authorList>
            <person name="Schulz F."/>
            <person name="Roux S."/>
            <person name="Paez-Espino D."/>
            <person name="Jungbluth S."/>
            <person name="Walsh D.A."/>
            <person name="Denef V.J."/>
            <person name="McMahon K.D."/>
            <person name="Konstantinidis K.T."/>
            <person name="Eloe-Fadrosh E.A."/>
            <person name="Kyrpides N.C."/>
            <person name="Woyke T."/>
        </authorList>
    </citation>
    <scope>NUCLEOTIDE SEQUENCE</scope>
    <source>
        <strain evidence="1">GVMAG-M-3300025880-56</strain>
    </source>
</reference>
<organism evidence="1">
    <name type="scientific">viral metagenome</name>
    <dbReference type="NCBI Taxonomy" id="1070528"/>
    <lineage>
        <taxon>unclassified sequences</taxon>
        <taxon>metagenomes</taxon>
        <taxon>organismal metagenomes</taxon>
    </lineage>
</organism>